<accession>A0A644ZSI6</accession>
<protein>
    <recommendedName>
        <fullName evidence="2">NAD-specific glutamate dehydrogenase</fullName>
    </recommendedName>
</protein>
<sequence>MSGQHTLGHQHAMDVVRSGLVANQDDSLALLALLGRGIGIEDEPTDGGTRRGGQALGDRLGGVRRIDRRVQQLIELSGLNAPQRLGLVDDALVHQVGGDLQRSGSGALAVAGLQHVQLAVLDGELEILHVLVMAFKPSHGVEQLVVGLGQHLFHLGKMPRGADTRDDILALRVGQELAVDPLLAGGWVASEADAGSRGLATVAEDHLHDVDGGAQVTGDVVGLAVDLRAGVAPAAEDRVDRTVELLDRVGGPSAAQCLVRDLLELGDEFLEVLGGEVGIALDTLLSLLGRQRIFVQMTRNTLDDLAVHLNEAAVAVPGEALVVGLGGNGRDGVVADAQVEDGVHHAGHRHHGARADRNQQRIVLATERAPGALLETLEPLGDLLAQAVGPLAVVVHRLHASRSRDGEAVGHGNAQPHHLRDAGAFTTEDGLHRRVALGNVVDKLLSHC</sequence>
<reference evidence="1" key="1">
    <citation type="submission" date="2019-08" db="EMBL/GenBank/DDBJ databases">
        <authorList>
            <person name="Kucharzyk K."/>
            <person name="Murdoch R.W."/>
            <person name="Higgins S."/>
            <person name="Loffler F."/>
        </authorList>
    </citation>
    <scope>NUCLEOTIDE SEQUENCE</scope>
</reference>
<dbReference type="EMBL" id="VSSQ01010203">
    <property type="protein sequence ID" value="MPM43706.1"/>
    <property type="molecule type" value="Genomic_DNA"/>
</dbReference>
<dbReference type="AntiFam" id="ANF00162">
    <property type="entry name" value="Shadow ORF (opposite ppdK)"/>
</dbReference>
<name>A0A644ZSI6_9ZZZZ</name>
<gene>
    <name evidence="1" type="ORF">SDC9_90383</name>
</gene>
<evidence type="ECO:0000313" key="1">
    <source>
        <dbReference type="EMBL" id="MPM43706.1"/>
    </source>
</evidence>
<proteinExistence type="predicted"/>
<organism evidence="1">
    <name type="scientific">bioreactor metagenome</name>
    <dbReference type="NCBI Taxonomy" id="1076179"/>
    <lineage>
        <taxon>unclassified sequences</taxon>
        <taxon>metagenomes</taxon>
        <taxon>ecological metagenomes</taxon>
    </lineage>
</organism>
<comment type="caution">
    <text evidence="1">The sequence shown here is derived from an EMBL/GenBank/DDBJ whole genome shotgun (WGS) entry which is preliminary data.</text>
</comment>
<evidence type="ECO:0008006" key="2">
    <source>
        <dbReference type="Google" id="ProtNLM"/>
    </source>
</evidence>
<dbReference type="AlphaFoldDB" id="A0A644ZSI6"/>